<feature type="transmembrane region" description="Helical" evidence="6">
    <location>
        <begin position="150"/>
        <end position="178"/>
    </location>
</feature>
<dbReference type="InterPro" id="IPR001123">
    <property type="entry name" value="LeuE-type"/>
</dbReference>
<evidence type="ECO:0000256" key="6">
    <source>
        <dbReference type="SAM" id="Phobius"/>
    </source>
</evidence>
<accession>A0A4Y4DR45</accession>
<dbReference type="GO" id="GO:0015171">
    <property type="term" value="F:amino acid transmembrane transporter activity"/>
    <property type="evidence" value="ECO:0007669"/>
    <property type="project" value="TreeGrafter"/>
</dbReference>
<comment type="subcellular location">
    <subcellularLocation>
        <location evidence="1">Cell membrane</location>
        <topology evidence="1">Multi-pass membrane protein</topology>
    </subcellularLocation>
</comment>
<dbReference type="EMBL" id="BJNY01000028">
    <property type="protein sequence ID" value="GED07812.1"/>
    <property type="molecule type" value="Genomic_DNA"/>
</dbReference>
<proteinExistence type="predicted"/>
<dbReference type="PIRSF" id="PIRSF006324">
    <property type="entry name" value="LeuE"/>
    <property type="match status" value="1"/>
</dbReference>
<evidence type="ECO:0000313" key="8">
    <source>
        <dbReference type="Proteomes" id="UP000316612"/>
    </source>
</evidence>
<evidence type="ECO:0000256" key="1">
    <source>
        <dbReference type="ARBA" id="ARBA00004651"/>
    </source>
</evidence>
<reference evidence="7 8" key="1">
    <citation type="submission" date="2019-06" db="EMBL/GenBank/DDBJ databases">
        <title>Whole genome shotgun sequence of Glutamicibacter uratoxydans NBRC 15515.</title>
        <authorList>
            <person name="Hosoyama A."/>
            <person name="Uohara A."/>
            <person name="Ohji S."/>
            <person name="Ichikawa N."/>
        </authorList>
    </citation>
    <scope>NUCLEOTIDE SEQUENCE [LARGE SCALE GENOMIC DNA]</scope>
    <source>
        <strain evidence="7 8">NBRC 15515</strain>
    </source>
</reference>
<keyword evidence="4 6" id="KW-1133">Transmembrane helix</keyword>
<feature type="transmembrane region" description="Helical" evidence="6">
    <location>
        <begin position="190"/>
        <end position="208"/>
    </location>
</feature>
<feature type="transmembrane region" description="Helical" evidence="6">
    <location>
        <begin position="43"/>
        <end position="70"/>
    </location>
</feature>
<name>A0A4Y4DR45_GLUUR</name>
<keyword evidence="2" id="KW-1003">Cell membrane</keyword>
<evidence type="ECO:0000313" key="7">
    <source>
        <dbReference type="EMBL" id="GED07812.1"/>
    </source>
</evidence>
<dbReference type="PANTHER" id="PTHR30086">
    <property type="entry name" value="ARGININE EXPORTER PROTEIN ARGO"/>
    <property type="match status" value="1"/>
</dbReference>
<evidence type="ECO:0000256" key="3">
    <source>
        <dbReference type="ARBA" id="ARBA00022692"/>
    </source>
</evidence>
<evidence type="ECO:0000256" key="5">
    <source>
        <dbReference type="ARBA" id="ARBA00023136"/>
    </source>
</evidence>
<keyword evidence="5 6" id="KW-0472">Membrane</keyword>
<dbReference type="PANTHER" id="PTHR30086:SF20">
    <property type="entry name" value="ARGININE EXPORTER PROTEIN ARGO-RELATED"/>
    <property type="match status" value="1"/>
</dbReference>
<feature type="transmembrane region" description="Helical" evidence="6">
    <location>
        <begin position="77"/>
        <end position="95"/>
    </location>
</feature>
<dbReference type="Proteomes" id="UP000316612">
    <property type="component" value="Unassembled WGS sequence"/>
</dbReference>
<protein>
    <submittedName>
        <fullName evidence="7">Threonine transporter RhtB</fullName>
    </submittedName>
</protein>
<sequence length="211" mass="22020">MFMTVTSALLSFAAVALLMTLVPGVDTALILRSAVVRSKSDAFVAALGICAGVFTWGAVAAAGASAVLAASQLAYQILTYLGAAYLVFLGGQMIYRSLRHKELEAAKVDVPASKWRAFGTGLVTNLLNPKIGVFYIAVIPQFTPADVNALLMGVGLAAVHVVLTLMWAIVLIAGASLAGKWLSTPRAVSWMDRITGTVLIGFGVKVALARP</sequence>
<keyword evidence="8" id="KW-1185">Reference proteome</keyword>
<dbReference type="Pfam" id="PF01810">
    <property type="entry name" value="LysE"/>
    <property type="match status" value="1"/>
</dbReference>
<comment type="caution">
    <text evidence="7">The sequence shown here is derived from an EMBL/GenBank/DDBJ whole genome shotgun (WGS) entry which is preliminary data.</text>
</comment>
<evidence type="ECO:0000256" key="2">
    <source>
        <dbReference type="ARBA" id="ARBA00022475"/>
    </source>
</evidence>
<feature type="transmembrane region" description="Helical" evidence="6">
    <location>
        <begin position="115"/>
        <end position="138"/>
    </location>
</feature>
<dbReference type="GO" id="GO:0005886">
    <property type="term" value="C:plasma membrane"/>
    <property type="evidence" value="ECO:0007669"/>
    <property type="project" value="UniProtKB-SubCell"/>
</dbReference>
<evidence type="ECO:0000256" key="4">
    <source>
        <dbReference type="ARBA" id="ARBA00022989"/>
    </source>
</evidence>
<organism evidence="7 8">
    <name type="scientific">Glutamicibacter uratoxydans</name>
    <name type="common">Arthrobacter uratoxydans</name>
    <dbReference type="NCBI Taxonomy" id="43667"/>
    <lineage>
        <taxon>Bacteria</taxon>
        <taxon>Bacillati</taxon>
        <taxon>Actinomycetota</taxon>
        <taxon>Actinomycetes</taxon>
        <taxon>Micrococcales</taxon>
        <taxon>Micrococcaceae</taxon>
        <taxon>Glutamicibacter</taxon>
    </lineage>
</organism>
<dbReference type="AlphaFoldDB" id="A0A4Y4DR45"/>
<gene>
    <name evidence="7" type="ORF">AUR04nite_33440</name>
</gene>
<keyword evidence="3 6" id="KW-0812">Transmembrane</keyword>